<keyword evidence="1" id="KW-0732">Signal</keyword>
<accession>A0AAU7ZNN1</accession>
<proteinExistence type="predicted"/>
<dbReference type="EMBL" id="CP132942">
    <property type="protein sequence ID" value="XCB32539.1"/>
    <property type="molecule type" value="Genomic_DNA"/>
</dbReference>
<dbReference type="AlphaFoldDB" id="A0AAU7ZNN1"/>
<dbReference type="RefSeq" id="WP_353063387.1">
    <property type="nucleotide sequence ID" value="NZ_CP132942.1"/>
</dbReference>
<gene>
    <name evidence="2" type="ORF">RBB77_19165</name>
</gene>
<name>A0AAU7ZNN1_9BACT</name>
<dbReference type="KEGG" id="tpsc:RBB77_19165"/>
<evidence type="ECO:0000313" key="2">
    <source>
        <dbReference type="EMBL" id="XCB32539.1"/>
    </source>
</evidence>
<feature type="signal peptide" evidence="1">
    <location>
        <begin position="1"/>
        <end position="26"/>
    </location>
</feature>
<evidence type="ECO:0008006" key="3">
    <source>
        <dbReference type="Google" id="ProtNLM"/>
    </source>
</evidence>
<reference evidence="2" key="2">
    <citation type="journal article" date="2024" name="Environ. Microbiol.">
        <title>Genome analysis and description of Tunturibacter gen. nov. expands the diversity of Terriglobia in tundra soils.</title>
        <authorList>
            <person name="Messyasz A."/>
            <person name="Mannisto M.K."/>
            <person name="Kerkhof L.J."/>
            <person name="Haggblom M.M."/>
        </authorList>
    </citation>
    <scope>NUCLEOTIDE SEQUENCE</scope>
    <source>
        <strain evidence="2">X5P6</strain>
    </source>
</reference>
<reference evidence="2" key="1">
    <citation type="submission" date="2023-08" db="EMBL/GenBank/DDBJ databases">
        <authorList>
            <person name="Messyasz A."/>
            <person name="Mannisto M.K."/>
            <person name="Kerkhof L.J."/>
            <person name="Haggblom M."/>
        </authorList>
    </citation>
    <scope>NUCLEOTIDE SEQUENCE</scope>
    <source>
        <strain evidence="2">X5P6</strain>
    </source>
</reference>
<sequence length="197" mass="20811">MVPLFRCFASLLALLLVFAPKQNALAQTSIYGSVALVNYDFENNNTSAAKSDTAGFIGGVFYNFPIQSRLTAGVDVRGSYGVGVRGGGLATAALRIGFVPEHVALRPYFMLGGGVVTSTFKINDITGPAAQDLTTQPTRFTSGDVEFAGGLDVRLNHSFDVRVFELGAVASGSNQSVGSAFLDAGLVYHLHRRSPKS</sequence>
<feature type="chain" id="PRO_5043414578" description="Outer membrane protein beta-barrel domain-containing protein" evidence="1">
    <location>
        <begin position="27"/>
        <end position="197"/>
    </location>
</feature>
<protein>
    <recommendedName>
        <fullName evidence="3">Outer membrane protein beta-barrel domain-containing protein</fullName>
    </recommendedName>
</protein>
<organism evidence="2">
    <name type="scientific">Tunturiibacter psychrotolerans</name>
    <dbReference type="NCBI Taxonomy" id="3069686"/>
    <lineage>
        <taxon>Bacteria</taxon>
        <taxon>Pseudomonadati</taxon>
        <taxon>Acidobacteriota</taxon>
        <taxon>Terriglobia</taxon>
        <taxon>Terriglobales</taxon>
        <taxon>Acidobacteriaceae</taxon>
        <taxon>Tunturiibacter</taxon>
    </lineage>
</organism>
<evidence type="ECO:0000256" key="1">
    <source>
        <dbReference type="SAM" id="SignalP"/>
    </source>
</evidence>